<dbReference type="EMBL" id="MU152796">
    <property type="protein sequence ID" value="KAF9440167.1"/>
    <property type="molecule type" value="Genomic_DNA"/>
</dbReference>
<proteinExistence type="predicted"/>
<dbReference type="AlphaFoldDB" id="A0A9P6BV23"/>
<organism evidence="2 3">
    <name type="scientific">Macrolepiota fuliginosa MF-IS2</name>
    <dbReference type="NCBI Taxonomy" id="1400762"/>
    <lineage>
        <taxon>Eukaryota</taxon>
        <taxon>Fungi</taxon>
        <taxon>Dikarya</taxon>
        <taxon>Basidiomycota</taxon>
        <taxon>Agaricomycotina</taxon>
        <taxon>Agaricomycetes</taxon>
        <taxon>Agaricomycetidae</taxon>
        <taxon>Agaricales</taxon>
        <taxon>Agaricineae</taxon>
        <taxon>Agaricaceae</taxon>
        <taxon>Macrolepiota</taxon>
    </lineage>
</organism>
<evidence type="ECO:0000313" key="2">
    <source>
        <dbReference type="EMBL" id="KAF9440167.1"/>
    </source>
</evidence>
<gene>
    <name evidence="2" type="ORF">P691DRAFT_783139</name>
</gene>
<evidence type="ECO:0000256" key="1">
    <source>
        <dbReference type="SAM" id="MobiDB-lite"/>
    </source>
</evidence>
<evidence type="ECO:0000313" key="3">
    <source>
        <dbReference type="Proteomes" id="UP000807342"/>
    </source>
</evidence>
<dbReference type="Proteomes" id="UP000807342">
    <property type="component" value="Unassembled WGS sequence"/>
</dbReference>
<dbReference type="OrthoDB" id="2674649at2759"/>
<accession>A0A9P6BV23</accession>
<keyword evidence="3" id="KW-1185">Reference proteome</keyword>
<reference evidence="2" key="1">
    <citation type="submission" date="2020-11" db="EMBL/GenBank/DDBJ databases">
        <authorList>
            <consortium name="DOE Joint Genome Institute"/>
            <person name="Ahrendt S."/>
            <person name="Riley R."/>
            <person name="Andreopoulos W."/>
            <person name="Labutti K."/>
            <person name="Pangilinan J."/>
            <person name="Ruiz-Duenas F.J."/>
            <person name="Barrasa J.M."/>
            <person name="Sanchez-Garcia M."/>
            <person name="Camarero S."/>
            <person name="Miyauchi S."/>
            <person name="Serrano A."/>
            <person name="Linde D."/>
            <person name="Babiker R."/>
            <person name="Drula E."/>
            <person name="Ayuso-Fernandez I."/>
            <person name="Pacheco R."/>
            <person name="Padilla G."/>
            <person name="Ferreira P."/>
            <person name="Barriuso J."/>
            <person name="Kellner H."/>
            <person name="Castanera R."/>
            <person name="Alfaro M."/>
            <person name="Ramirez L."/>
            <person name="Pisabarro A.G."/>
            <person name="Kuo A."/>
            <person name="Tritt A."/>
            <person name="Lipzen A."/>
            <person name="He G."/>
            <person name="Yan M."/>
            <person name="Ng V."/>
            <person name="Cullen D."/>
            <person name="Martin F."/>
            <person name="Rosso M.-N."/>
            <person name="Henrissat B."/>
            <person name="Hibbett D."/>
            <person name="Martinez A.T."/>
            <person name="Grigoriev I.V."/>
        </authorList>
    </citation>
    <scope>NUCLEOTIDE SEQUENCE</scope>
    <source>
        <strain evidence="2">MF-IS2</strain>
    </source>
</reference>
<feature type="region of interest" description="Disordered" evidence="1">
    <location>
        <begin position="164"/>
        <end position="195"/>
    </location>
</feature>
<comment type="caution">
    <text evidence="2">The sequence shown here is derived from an EMBL/GenBank/DDBJ whole genome shotgun (WGS) entry which is preliminary data.</text>
</comment>
<sequence>MSSKWVGQDPCPIQNKVLPDFWHKQSSSCHLGSKLAATSPGQGFLIKRTWTNKEITSQLKNWFPEVFEWYNQTYKDLQFLEMYKPDGDVLATHSLKERQGSQVQRLYLTFTLQITEKLILLWKRDADEEMDWELAAILRNSKVQMTKDLERLRSPQHEVIELLSSDPSNEETSNAEDKVVKKSKGKGKAVEPPQKKYKILSPAPGMITMPSTPVQFGGCFILLEA</sequence>
<protein>
    <submittedName>
        <fullName evidence="2">Uncharacterized protein</fullName>
    </submittedName>
</protein>
<name>A0A9P6BV23_9AGAR</name>